<organism evidence="1 2">
    <name type="scientific">Bacillus tropicus</name>
    <dbReference type="NCBI Taxonomy" id="2026188"/>
    <lineage>
        <taxon>Bacteria</taxon>
        <taxon>Bacillati</taxon>
        <taxon>Bacillota</taxon>
        <taxon>Bacilli</taxon>
        <taxon>Bacillales</taxon>
        <taxon>Bacillaceae</taxon>
        <taxon>Bacillus</taxon>
        <taxon>Bacillus cereus group</taxon>
    </lineage>
</organism>
<dbReference type="RefSeq" id="WP_309573667.1">
    <property type="nucleotide sequence ID" value="NZ_CP119875.1"/>
</dbReference>
<dbReference type="EMBL" id="CP119875">
    <property type="protein sequence ID" value="WMY13521.1"/>
    <property type="molecule type" value="Genomic_DNA"/>
</dbReference>
<sequence length="819" mass="96797">MENKERIIDGKKYIMQNIAFELLKTNSLPRYIRLNVVRIKRNVWVEEKSIRKYLNFKSFLEGNYLVMNKMAQELSLEQRTMERIIKDFKPEGMLCSLGNKNRTYIPKKFIQIYKKQAVDFEKSSDYIDSKEIMRLLNISETVLIKVRQQGWIGKTYSKSNLYYNKKEKVLFLKDEIEKEDRYILENELIPMQEAKKYYPYMQEVHRGTVYYLLKRYKIKAFERKYKVRKEHSAKYIPLSIVMEYVESIDKTLIIDIEDPMEILNEGFKLLEIPLKVLETMNLFKRYSVQSVSNSNGNNRSRRLIARSYINRAKTFCKVLVKELHRYSDAELELLYKSPELNQDDKKILTRFLNFVKEQMDPTFKNIYSFKDVKIKKTEVEDIYDFQTFFAFYKMAKDLSRNVNKAINDRVYASAWLYIALTTVNGWRPSDLKLLPRIDLGFLGLNSLDTLVYRTLSNEETTLIIDQINSLKLTHFEVSKTQFRRNFYVNDSLRKAIATAYVICQLHSLVAGDEEIINFNTKFNQPYKRVWKMFFDDDRFMDFNTLKMNRSLITHLHNNIKDKTGDSYVAYELARALRNHEIPESLDEREFNETTKIYIRQVSREGFFDKALVELFDRGEFGYLYYLISEGAENENGDGEKLTLTEETLLIKHIQNQLTPSQLEIMAQFMSFSESKRTTLALEVSKRSQEDLRRIVNQLYLGHMPSKDLGVQCYKYPNCPFPTQNNCKTCMYSIPYAAILGSIARDLSVRIESILNQTNYANIQRDRSIIHNLMEKVGEAIQDFGIEFVGSYIDLGSLRKQLINVAERIKSVERMHFKSI</sequence>
<dbReference type="GO" id="GO:0051301">
    <property type="term" value="P:cell division"/>
    <property type="evidence" value="ECO:0007669"/>
    <property type="project" value="UniProtKB-KW"/>
</dbReference>
<keyword evidence="1" id="KW-0132">Cell division</keyword>
<accession>A0ABD7ZL05</accession>
<name>A0ABD7ZL05_9BACI</name>
<reference evidence="1 2" key="1">
    <citation type="submission" date="2023-03" db="EMBL/GenBank/DDBJ databases">
        <title>Plant growth-promoting bacteria for biocontrol of bacterial wilt in tomato.</title>
        <authorList>
            <person name="Song J."/>
            <person name="Jin Y.J."/>
        </authorList>
    </citation>
    <scope>NUCLEOTIDE SEQUENCE [LARGE SCALE GENOMIC DNA]</scope>
    <source>
        <strain evidence="1 2">T36S-23</strain>
    </source>
</reference>
<dbReference type="AlphaFoldDB" id="A0ABD7ZL05"/>
<protein>
    <submittedName>
        <fullName evidence="1">Cell division protein FtsL</fullName>
    </submittedName>
</protein>
<dbReference type="Proteomes" id="UP001260090">
    <property type="component" value="Chromosome"/>
</dbReference>
<gene>
    <name evidence="1" type="ORF">P3F89_16225</name>
</gene>
<evidence type="ECO:0000313" key="1">
    <source>
        <dbReference type="EMBL" id="WMY13521.1"/>
    </source>
</evidence>
<keyword evidence="1" id="KW-0131">Cell cycle</keyword>
<evidence type="ECO:0000313" key="2">
    <source>
        <dbReference type="Proteomes" id="UP001260090"/>
    </source>
</evidence>
<dbReference type="GeneID" id="93008882"/>
<proteinExistence type="predicted"/>